<name>A0ABT1WN36_9LACT</name>
<feature type="transmembrane region" description="Helical" evidence="1">
    <location>
        <begin position="108"/>
        <end position="126"/>
    </location>
</feature>
<protein>
    <submittedName>
        <fullName evidence="2">DUF3307 domain-containing protein</fullName>
    </submittedName>
</protein>
<evidence type="ECO:0000313" key="3">
    <source>
        <dbReference type="Proteomes" id="UP001059480"/>
    </source>
</evidence>
<organism evidence="2 3">
    <name type="scientific">Granulicatella seriolae</name>
    <dbReference type="NCBI Taxonomy" id="2967226"/>
    <lineage>
        <taxon>Bacteria</taxon>
        <taxon>Bacillati</taxon>
        <taxon>Bacillota</taxon>
        <taxon>Bacilli</taxon>
        <taxon>Lactobacillales</taxon>
        <taxon>Carnobacteriaceae</taxon>
        <taxon>Granulicatella</taxon>
    </lineage>
</organism>
<dbReference type="RefSeq" id="WP_256945025.1">
    <property type="nucleotide sequence ID" value="NZ_JANHNZ010000003.1"/>
</dbReference>
<keyword evidence="1" id="KW-0812">Transmembrane</keyword>
<feature type="transmembrane region" description="Helical" evidence="1">
    <location>
        <begin position="138"/>
        <end position="163"/>
    </location>
</feature>
<dbReference type="InterPro" id="IPR021737">
    <property type="entry name" value="Phage_phiKZ_Orf197"/>
</dbReference>
<dbReference type="Proteomes" id="UP001059480">
    <property type="component" value="Unassembled WGS sequence"/>
</dbReference>
<dbReference type="Pfam" id="PF11750">
    <property type="entry name" value="DUF3307"/>
    <property type="match status" value="1"/>
</dbReference>
<keyword evidence="1" id="KW-1133">Transmembrane helix</keyword>
<reference evidence="2" key="2">
    <citation type="journal article" date="2023" name="Curr. Microbiol.">
        <title>Granulicatella seriolae sp. nov., a Novel Facultative Anaerobe Isolated from Yellowtail Marine Fish.</title>
        <authorList>
            <person name="Lee M."/>
            <person name="Choi Y.J."/>
            <person name="Farooq A."/>
            <person name="Jeong J.B."/>
            <person name="Jung M.Y."/>
        </authorList>
    </citation>
    <scope>NUCLEOTIDE SEQUENCE</scope>
    <source>
        <strain evidence="2">S8</strain>
    </source>
</reference>
<reference evidence="2" key="3">
    <citation type="journal article" date="2023" name="Microbiol. Resour. Announc.">
        <title>Draft Genome Sequence of Granulicatella sp. Strain S8, Isolated from a Marine Fish, Seriola quinqueradiata.</title>
        <authorList>
            <person name="Lee M."/>
            <person name="Farooq A."/>
            <person name="Jeong J.B."/>
            <person name="Jung M.Y."/>
        </authorList>
    </citation>
    <scope>NUCLEOTIDE SEQUENCE</scope>
    <source>
        <strain evidence="2">S8</strain>
    </source>
</reference>
<evidence type="ECO:0000313" key="2">
    <source>
        <dbReference type="EMBL" id="MCQ9209919.1"/>
    </source>
</evidence>
<feature type="transmembrane region" description="Helical" evidence="1">
    <location>
        <begin position="198"/>
        <end position="216"/>
    </location>
</feature>
<feature type="transmembrane region" description="Helical" evidence="1">
    <location>
        <begin position="236"/>
        <end position="256"/>
    </location>
</feature>
<sequence length="258" mass="29254">MTYLLSDYLNAYPIVTISLAVHFLVDFQLQSPQMAETKKTSHKGLVHHLLIVGLGYLILSIFFQKYAAYFLAVGLAHVLLDSSKFFFTKNRKADRSIKANYNWERNAFLIDQALHLVAIIGLYFWLMSTSFFEINSYFYQIPTFLLFFILITKPINILFKVLFTKYQPDNLKSVKTKASEEEETIVGAGATIGSLERIAMGILIILGQFAAIGLVFTAKSIARYNKISESPAFAEYYLIGSLYSIISVLLISWICFGI</sequence>
<comment type="caution">
    <text evidence="2">The sequence shown here is derived from an EMBL/GenBank/DDBJ whole genome shotgun (WGS) entry which is preliminary data.</text>
</comment>
<keyword evidence="3" id="KW-1185">Reference proteome</keyword>
<evidence type="ECO:0000256" key="1">
    <source>
        <dbReference type="SAM" id="Phobius"/>
    </source>
</evidence>
<feature type="transmembrane region" description="Helical" evidence="1">
    <location>
        <begin position="45"/>
        <end position="63"/>
    </location>
</feature>
<feature type="transmembrane region" description="Helical" evidence="1">
    <location>
        <begin position="69"/>
        <end position="87"/>
    </location>
</feature>
<proteinExistence type="predicted"/>
<dbReference type="EMBL" id="JANHNZ010000003">
    <property type="protein sequence ID" value="MCQ9209919.1"/>
    <property type="molecule type" value="Genomic_DNA"/>
</dbReference>
<keyword evidence="1" id="KW-0472">Membrane</keyword>
<gene>
    <name evidence="2" type="ORF">NPA36_05075</name>
</gene>
<reference evidence="2" key="1">
    <citation type="submission" date="2022-07" db="EMBL/GenBank/DDBJ databases">
        <authorList>
            <person name="Jung M.-Y."/>
            <person name="Lee M."/>
        </authorList>
    </citation>
    <scope>NUCLEOTIDE SEQUENCE</scope>
    <source>
        <strain evidence="2">S8</strain>
    </source>
</reference>
<accession>A0ABT1WN36</accession>